<proteinExistence type="predicted"/>
<dbReference type="OrthoDB" id="8443793at2"/>
<evidence type="ECO:0000313" key="2">
    <source>
        <dbReference type="Proteomes" id="UP000199144"/>
    </source>
</evidence>
<protein>
    <submittedName>
        <fullName evidence="1">Uncharacterized metal-binding protein YceD, DUF177 family</fullName>
    </submittedName>
</protein>
<dbReference type="Proteomes" id="UP000199144">
    <property type="component" value="Unassembled WGS sequence"/>
</dbReference>
<sequence>MPGKSDISAVFRVADLPQNRATSFELRPAAAALEKIAVDLGLLGLRKLLFKGTLSASGSADWVLQAHLGATVIQPCVLTLDPVTTRLEVDVERHFLADMPDLGDEEEVEMPEDENAEPLGTMIDVSAIMTESLALNLPLYPRSEGAALDETVFTEPGKQAMTDEDARPFAGLAALRDKLSDEGGK</sequence>
<dbReference type="Pfam" id="PF02620">
    <property type="entry name" value="YceD"/>
    <property type="match status" value="1"/>
</dbReference>
<dbReference type="AlphaFoldDB" id="A0A1I4NDD2"/>
<evidence type="ECO:0000313" key="1">
    <source>
        <dbReference type="EMBL" id="SFM13300.1"/>
    </source>
</evidence>
<organism evidence="1 2">
    <name type="scientific">Shimia aestuarii</name>
    <dbReference type="NCBI Taxonomy" id="254406"/>
    <lineage>
        <taxon>Bacteria</taxon>
        <taxon>Pseudomonadati</taxon>
        <taxon>Pseudomonadota</taxon>
        <taxon>Alphaproteobacteria</taxon>
        <taxon>Rhodobacterales</taxon>
        <taxon>Roseobacteraceae</taxon>
    </lineage>
</organism>
<gene>
    <name evidence="1" type="ORF">SAMN04488042_104119</name>
</gene>
<keyword evidence="2" id="KW-1185">Reference proteome</keyword>
<accession>A0A1I4NDD2</accession>
<dbReference type="InterPro" id="IPR003772">
    <property type="entry name" value="YceD"/>
</dbReference>
<dbReference type="EMBL" id="FOTQ01000004">
    <property type="protein sequence ID" value="SFM13300.1"/>
    <property type="molecule type" value="Genomic_DNA"/>
</dbReference>
<name>A0A1I4NDD2_9RHOB</name>
<dbReference type="RefSeq" id="WP_093094007.1">
    <property type="nucleotide sequence ID" value="NZ_FOTQ01000004.1"/>
</dbReference>
<dbReference type="STRING" id="254406.SAMN04488042_104119"/>
<reference evidence="1 2" key="1">
    <citation type="submission" date="2016-10" db="EMBL/GenBank/DDBJ databases">
        <authorList>
            <person name="de Groot N.N."/>
        </authorList>
    </citation>
    <scope>NUCLEOTIDE SEQUENCE [LARGE SCALE GENOMIC DNA]</scope>
    <source>
        <strain evidence="1 2">DSM 15283</strain>
    </source>
</reference>